<feature type="compositionally biased region" description="Polar residues" evidence="1">
    <location>
        <begin position="27"/>
        <end position="37"/>
    </location>
</feature>
<dbReference type="EMBL" id="ML769434">
    <property type="protein sequence ID" value="KAE9402531.1"/>
    <property type="molecule type" value="Genomic_DNA"/>
</dbReference>
<keyword evidence="3" id="KW-1185">Reference proteome</keyword>
<dbReference type="AlphaFoldDB" id="A0A6A4HX26"/>
<feature type="compositionally biased region" description="Basic residues" evidence="1">
    <location>
        <begin position="1"/>
        <end position="20"/>
    </location>
</feature>
<name>A0A6A4HX26_9AGAR</name>
<reference evidence="2" key="1">
    <citation type="journal article" date="2019" name="Environ. Microbiol.">
        <title>Fungal ecological strategies reflected in gene transcription - a case study of two litter decomposers.</title>
        <authorList>
            <person name="Barbi F."/>
            <person name="Kohler A."/>
            <person name="Barry K."/>
            <person name="Baskaran P."/>
            <person name="Daum C."/>
            <person name="Fauchery L."/>
            <person name="Ihrmark K."/>
            <person name="Kuo A."/>
            <person name="LaButti K."/>
            <person name="Lipzen A."/>
            <person name="Morin E."/>
            <person name="Grigoriev I.V."/>
            <person name="Henrissat B."/>
            <person name="Lindahl B."/>
            <person name="Martin F."/>
        </authorList>
    </citation>
    <scope>NUCLEOTIDE SEQUENCE</scope>
    <source>
        <strain evidence="2">JB14</strain>
    </source>
</reference>
<feature type="region of interest" description="Disordered" evidence="1">
    <location>
        <begin position="1"/>
        <end position="95"/>
    </location>
</feature>
<gene>
    <name evidence="2" type="ORF">BT96DRAFT_1017623</name>
</gene>
<protein>
    <submittedName>
        <fullName evidence="2">Uncharacterized protein</fullName>
    </submittedName>
</protein>
<organism evidence="2 3">
    <name type="scientific">Gymnopus androsaceus JB14</name>
    <dbReference type="NCBI Taxonomy" id="1447944"/>
    <lineage>
        <taxon>Eukaryota</taxon>
        <taxon>Fungi</taxon>
        <taxon>Dikarya</taxon>
        <taxon>Basidiomycota</taxon>
        <taxon>Agaricomycotina</taxon>
        <taxon>Agaricomycetes</taxon>
        <taxon>Agaricomycetidae</taxon>
        <taxon>Agaricales</taxon>
        <taxon>Marasmiineae</taxon>
        <taxon>Omphalotaceae</taxon>
        <taxon>Gymnopus</taxon>
    </lineage>
</organism>
<accession>A0A6A4HX26</accession>
<dbReference type="Proteomes" id="UP000799118">
    <property type="component" value="Unassembled WGS sequence"/>
</dbReference>
<evidence type="ECO:0000256" key="1">
    <source>
        <dbReference type="SAM" id="MobiDB-lite"/>
    </source>
</evidence>
<evidence type="ECO:0000313" key="2">
    <source>
        <dbReference type="EMBL" id="KAE9402531.1"/>
    </source>
</evidence>
<evidence type="ECO:0000313" key="3">
    <source>
        <dbReference type="Proteomes" id="UP000799118"/>
    </source>
</evidence>
<sequence>MPAHKLTRRLQKKMPLRRPITKGIMKNTRSPSMSSNQGRDDYKDASPPGRLTHRHKKSGTMQKSDGTSKLEKPAGFASSKDSPAARSKIPGPPIKATETLTLQPALPTQTPQASVAPCSLHTQSPPHVAQYHPDTYERTLGLQLAKQSLEAYYDSYVKGLGGNWTHFFNCLSNSFIKTGNPDEIDKAFDDNKRSEICLAKRFRKAAGGGYHVLADYEANKGRARDGGACEGSQ</sequence>
<proteinExistence type="predicted"/>